<evidence type="ECO:0000313" key="3">
    <source>
        <dbReference type="Proteomes" id="UP000474957"/>
    </source>
</evidence>
<evidence type="ECO:0000313" key="2">
    <source>
        <dbReference type="EMBL" id="MSU88281.1"/>
    </source>
</evidence>
<gene>
    <name evidence="2" type="ORF">GE300_01455</name>
</gene>
<reference evidence="2 3" key="1">
    <citation type="submission" date="2019-10" db="EMBL/GenBank/DDBJ databases">
        <title>Cognatihalovulum marinum gen. nov. sp. nov., a new member of the family Rhodobacteraceae isolated from deep seawater of the Northwest Indian Ocean.</title>
        <authorList>
            <person name="Ruan C."/>
            <person name="Wang J."/>
            <person name="Zheng X."/>
            <person name="Song L."/>
            <person name="Zhu Y."/>
            <person name="Huang Y."/>
            <person name="Lu Z."/>
            <person name="Du W."/>
            <person name="Huang L."/>
            <person name="Dai X."/>
        </authorList>
    </citation>
    <scope>NUCLEOTIDE SEQUENCE [LARGE SCALE GENOMIC DNA]</scope>
    <source>
        <strain evidence="2 3">2CG4</strain>
    </source>
</reference>
<proteinExistence type="predicted"/>
<keyword evidence="1" id="KW-1133">Transmembrane helix</keyword>
<dbReference type="Proteomes" id="UP000474957">
    <property type="component" value="Unassembled WGS sequence"/>
</dbReference>
<evidence type="ECO:0000256" key="1">
    <source>
        <dbReference type="SAM" id="Phobius"/>
    </source>
</evidence>
<organism evidence="2 3">
    <name type="scientific">Halovulum marinum</name>
    <dbReference type="NCBI Taxonomy" id="2662447"/>
    <lineage>
        <taxon>Bacteria</taxon>
        <taxon>Pseudomonadati</taxon>
        <taxon>Pseudomonadota</taxon>
        <taxon>Alphaproteobacteria</taxon>
        <taxon>Rhodobacterales</taxon>
        <taxon>Paracoccaceae</taxon>
        <taxon>Halovulum</taxon>
    </lineage>
</organism>
<name>A0A6L5YVF5_9RHOB</name>
<protein>
    <recommendedName>
        <fullName evidence="4">TadE-like protein</fullName>
    </recommendedName>
</protein>
<dbReference type="EMBL" id="WIND01000001">
    <property type="protein sequence ID" value="MSU88281.1"/>
    <property type="molecule type" value="Genomic_DNA"/>
</dbReference>
<keyword evidence="1" id="KW-0472">Membrane</keyword>
<dbReference type="RefSeq" id="WP_154444189.1">
    <property type="nucleotide sequence ID" value="NZ_WIND01000001.1"/>
</dbReference>
<keyword evidence="3" id="KW-1185">Reference proteome</keyword>
<accession>A0A6L5YVF5</accession>
<evidence type="ECO:0008006" key="4">
    <source>
        <dbReference type="Google" id="ProtNLM"/>
    </source>
</evidence>
<feature type="transmembrane region" description="Helical" evidence="1">
    <location>
        <begin position="20"/>
        <end position="40"/>
    </location>
</feature>
<sequence>MNAFRTLDRAARDEDGTVSIEFVLTFPLLALWFIGSFVWFDAFRSNSLTAKTAYTLSDIASRWAADDDSPYVTLAELDDLFAAHKVLLPPRIDDGWLRVSSICFNGTGNRVLWSYLGDDTYAAAMADPDDDMDPRIGYLTDETIPASIIPPMSVNDTVILTEVFATWTPLADWVGLEESDWRNRLVTRPRFRTVVPLDPADTIPGYPDAHALVCPGS</sequence>
<keyword evidence="1" id="KW-0812">Transmembrane</keyword>
<dbReference type="AlphaFoldDB" id="A0A6L5YVF5"/>
<comment type="caution">
    <text evidence="2">The sequence shown here is derived from an EMBL/GenBank/DDBJ whole genome shotgun (WGS) entry which is preliminary data.</text>
</comment>